<organism evidence="1 2">
    <name type="scientific">Batillaria attramentaria</name>
    <dbReference type="NCBI Taxonomy" id="370345"/>
    <lineage>
        <taxon>Eukaryota</taxon>
        <taxon>Metazoa</taxon>
        <taxon>Spiralia</taxon>
        <taxon>Lophotrochozoa</taxon>
        <taxon>Mollusca</taxon>
        <taxon>Gastropoda</taxon>
        <taxon>Caenogastropoda</taxon>
        <taxon>Sorbeoconcha</taxon>
        <taxon>Cerithioidea</taxon>
        <taxon>Batillariidae</taxon>
        <taxon>Batillaria</taxon>
    </lineage>
</organism>
<proteinExistence type="predicted"/>
<evidence type="ECO:0000313" key="1">
    <source>
        <dbReference type="EMBL" id="KAK7503665.1"/>
    </source>
</evidence>
<name>A0ABD0LVY9_9CAEN</name>
<dbReference type="EMBL" id="JACVVK020000019">
    <property type="protein sequence ID" value="KAK7503665.1"/>
    <property type="molecule type" value="Genomic_DNA"/>
</dbReference>
<comment type="caution">
    <text evidence="1">The sequence shown here is derived from an EMBL/GenBank/DDBJ whole genome shotgun (WGS) entry which is preliminary data.</text>
</comment>
<protein>
    <submittedName>
        <fullName evidence="1">Uncharacterized protein</fullName>
    </submittedName>
</protein>
<dbReference type="Proteomes" id="UP001519460">
    <property type="component" value="Unassembled WGS sequence"/>
</dbReference>
<accession>A0ABD0LVY9</accession>
<dbReference type="AlphaFoldDB" id="A0ABD0LVY9"/>
<sequence length="90" mass="9325">MAAGVQQGETCSNLLADQSETTTYTSLPLCFKTEHLGHARTSIAEVPSPSSSAKHRVPVSNARGVGVAFTFQCPVPVVKAFSCSSGALCP</sequence>
<gene>
    <name evidence="1" type="ORF">BaRGS_00005204</name>
</gene>
<reference evidence="1 2" key="1">
    <citation type="journal article" date="2023" name="Sci. Data">
        <title>Genome assembly of the Korean intertidal mud-creeper Batillaria attramentaria.</title>
        <authorList>
            <person name="Patra A.K."/>
            <person name="Ho P.T."/>
            <person name="Jun S."/>
            <person name="Lee S.J."/>
            <person name="Kim Y."/>
            <person name="Won Y.J."/>
        </authorList>
    </citation>
    <scope>NUCLEOTIDE SEQUENCE [LARGE SCALE GENOMIC DNA]</scope>
    <source>
        <strain evidence="1">Wonlab-2016</strain>
    </source>
</reference>
<evidence type="ECO:0000313" key="2">
    <source>
        <dbReference type="Proteomes" id="UP001519460"/>
    </source>
</evidence>
<keyword evidence="2" id="KW-1185">Reference proteome</keyword>